<name>F7XQJ1_METZD</name>
<proteinExistence type="predicted"/>
<gene>
    <name evidence="3" type="ordered locus">Mzhil_0626</name>
</gene>
<dbReference type="HOGENOM" id="CLU_838403_0_0_2"/>
<feature type="domain" description="Cytochrome c-type biogenesis protein CcmF C-terminal" evidence="2">
    <location>
        <begin position="14"/>
        <end position="301"/>
    </location>
</feature>
<dbReference type="RefSeq" id="WP_013897932.1">
    <property type="nucleotide sequence ID" value="NC_015676.1"/>
</dbReference>
<dbReference type="AlphaFoldDB" id="F7XQJ1"/>
<organism evidence="3 4">
    <name type="scientific">Methanosalsum zhilinae (strain DSM 4017 / NBRC 107636 / OCM 62 / WeN5)</name>
    <name type="common">Methanohalophilus zhilinae</name>
    <dbReference type="NCBI Taxonomy" id="679901"/>
    <lineage>
        <taxon>Archaea</taxon>
        <taxon>Methanobacteriati</taxon>
        <taxon>Methanobacteriota</taxon>
        <taxon>Stenosarchaea group</taxon>
        <taxon>Methanomicrobia</taxon>
        <taxon>Methanosarcinales</taxon>
        <taxon>Methanosarcinaceae</taxon>
        <taxon>Methanosalsum</taxon>
    </lineage>
</organism>
<dbReference type="GeneID" id="10822237"/>
<accession>F7XQJ1</accession>
<keyword evidence="4" id="KW-1185">Reference proteome</keyword>
<feature type="transmembrane region" description="Helical" evidence="1">
    <location>
        <begin position="82"/>
        <end position="99"/>
    </location>
</feature>
<feature type="transmembrane region" description="Helical" evidence="1">
    <location>
        <begin position="154"/>
        <end position="172"/>
    </location>
</feature>
<evidence type="ECO:0000313" key="4">
    <source>
        <dbReference type="Proteomes" id="UP000006622"/>
    </source>
</evidence>
<keyword evidence="1" id="KW-1133">Transmembrane helix</keyword>
<feature type="transmembrane region" description="Helical" evidence="1">
    <location>
        <begin position="12"/>
        <end position="38"/>
    </location>
</feature>
<feature type="transmembrane region" description="Helical" evidence="1">
    <location>
        <begin position="58"/>
        <end position="77"/>
    </location>
</feature>
<feature type="transmembrane region" description="Helical" evidence="1">
    <location>
        <begin position="111"/>
        <end position="133"/>
    </location>
</feature>
<dbReference type="Proteomes" id="UP000006622">
    <property type="component" value="Chromosome"/>
</dbReference>
<keyword evidence="1" id="KW-0472">Membrane</keyword>
<evidence type="ECO:0000313" key="3">
    <source>
        <dbReference type="EMBL" id="AEH60493.1"/>
    </source>
</evidence>
<dbReference type="EMBL" id="CP002101">
    <property type="protein sequence ID" value="AEH60493.1"/>
    <property type="molecule type" value="Genomic_DNA"/>
</dbReference>
<dbReference type="Pfam" id="PF16327">
    <property type="entry name" value="CcmF_C"/>
    <property type="match status" value="1"/>
</dbReference>
<protein>
    <recommendedName>
        <fullName evidence="2">Cytochrome c-type biogenesis protein CcmF C-terminal domain-containing protein</fullName>
    </recommendedName>
</protein>
<dbReference type="OrthoDB" id="137664at2157"/>
<evidence type="ECO:0000259" key="2">
    <source>
        <dbReference type="Pfam" id="PF16327"/>
    </source>
</evidence>
<dbReference type="STRING" id="679901.Mzhil_0626"/>
<dbReference type="InterPro" id="IPR032523">
    <property type="entry name" value="CcmF_C"/>
</dbReference>
<sequence length="327" mass="36125" precursor="true">MNRINGIINFSNTILATVFIMVLLSLLLLVGLLTPLIFKLATGVEMSLDADYFNARTAIPTLILVILLNICVLLLYFSPLKALVVSAGGIFLSVISYITSPFSNVILDVSIPILGVATAALIVSMLYSGTGVYRRSASGVSDLKMKVRKLGPNVIHLGVVLILLGVVISSGAKVEESGEFSLDVEGTLEKQNYIIKITQMDSYYQGAPYNNYPASSYVTDIYFDVYSGNEYLDTGHVKYITDFKWGQSYTTTYIHRSISEEIFIAPRAIDVADEKVSFYVRTVPFISFVWIGMVLLGIGISMILLVEKSHKLKEVRNSSELKIKRKN</sequence>
<feature type="transmembrane region" description="Helical" evidence="1">
    <location>
        <begin position="285"/>
        <end position="306"/>
    </location>
</feature>
<reference evidence="3 4" key="1">
    <citation type="submission" date="2010-07" db="EMBL/GenBank/DDBJ databases">
        <title>The complete genome of Methanosalsum zhilinae DSM 4017.</title>
        <authorList>
            <consortium name="US DOE Joint Genome Institute (JGI-PGF)"/>
            <person name="Lucas S."/>
            <person name="Copeland A."/>
            <person name="Lapidus A."/>
            <person name="Glavina del Rio T."/>
            <person name="Dalin E."/>
            <person name="Tice H."/>
            <person name="Bruce D."/>
            <person name="Goodwin L."/>
            <person name="Pitluck S."/>
            <person name="Kyrpides N."/>
            <person name="Mavromatis K."/>
            <person name="Ovchinnikova G."/>
            <person name="Daligault H."/>
            <person name="Detter J.C."/>
            <person name="Han C."/>
            <person name="Tapia R."/>
            <person name="Larimer F."/>
            <person name="Land M."/>
            <person name="Hauser L."/>
            <person name="Markowitz V."/>
            <person name="Cheng J.-F."/>
            <person name="Hugenholtz P."/>
            <person name="Woyke T."/>
            <person name="Wu D."/>
            <person name="Spring S."/>
            <person name="Schueler E."/>
            <person name="Brambilla E."/>
            <person name="Klenk H.-P."/>
            <person name="Eisen J.A."/>
        </authorList>
    </citation>
    <scope>NUCLEOTIDE SEQUENCE [LARGE SCALE GENOMIC DNA]</scope>
    <source>
        <strain evidence="4">DSM 4017 / NBRC 107636 / OCM 62 / WeN5</strain>
    </source>
</reference>
<dbReference type="KEGG" id="mzh:Mzhil_0626"/>
<evidence type="ECO:0000256" key="1">
    <source>
        <dbReference type="SAM" id="Phobius"/>
    </source>
</evidence>
<keyword evidence="1" id="KW-0812">Transmembrane</keyword>